<evidence type="ECO:0000313" key="2">
    <source>
        <dbReference type="EMBL" id="CAA9410154.1"/>
    </source>
</evidence>
<gene>
    <name evidence="2" type="ORF">AVDCRST_MAG55-1258</name>
</gene>
<evidence type="ECO:0000256" key="1">
    <source>
        <dbReference type="SAM" id="MobiDB-lite"/>
    </source>
</evidence>
<sequence length="23" mass="2429">GVGRLDGSGPGDCYRELPRITLP</sequence>
<feature type="region of interest" description="Disordered" evidence="1">
    <location>
        <begin position="1"/>
        <end position="23"/>
    </location>
</feature>
<name>A0A6J4PA41_9ACTN</name>
<protein>
    <submittedName>
        <fullName evidence="2">Uncharacterized protein</fullName>
    </submittedName>
</protein>
<dbReference type="AlphaFoldDB" id="A0A6J4PA41"/>
<dbReference type="EMBL" id="CADCUZ010000051">
    <property type="protein sequence ID" value="CAA9410154.1"/>
    <property type="molecule type" value="Genomic_DNA"/>
</dbReference>
<feature type="compositionally biased region" description="Gly residues" evidence="1">
    <location>
        <begin position="1"/>
        <end position="10"/>
    </location>
</feature>
<organism evidence="2">
    <name type="scientific">uncultured Rubrobacteraceae bacterium</name>
    <dbReference type="NCBI Taxonomy" id="349277"/>
    <lineage>
        <taxon>Bacteria</taxon>
        <taxon>Bacillati</taxon>
        <taxon>Actinomycetota</taxon>
        <taxon>Rubrobacteria</taxon>
        <taxon>Rubrobacterales</taxon>
        <taxon>Rubrobacteraceae</taxon>
        <taxon>environmental samples</taxon>
    </lineage>
</organism>
<reference evidence="2" key="1">
    <citation type="submission" date="2020-02" db="EMBL/GenBank/DDBJ databases">
        <authorList>
            <person name="Meier V. D."/>
        </authorList>
    </citation>
    <scope>NUCLEOTIDE SEQUENCE</scope>
    <source>
        <strain evidence="2">AVDCRST_MAG55</strain>
    </source>
</reference>
<accession>A0A6J4PA41</accession>
<feature type="non-terminal residue" evidence="2">
    <location>
        <position position="1"/>
    </location>
</feature>
<feature type="compositionally biased region" description="Basic and acidic residues" evidence="1">
    <location>
        <begin position="13"/>
        <end position="23"/>
    </location>
</feature>
<proteinExistence type="predicted"/>
<feature type="non-terminal residue" evidence="2">
    <location>
        <position position="23"/>
    </location>
</feature>